<proteinExistence type="predicted"/>
<dbReference type="Pfam" id="PF00795">
    <property type="entry name" value="CN_hydrolase"/>
    <property type="match status" value="1"/>
</dbReference>
<evidence type="ECO:0000313" key="3">
    <source>
        <dbReference type="EMBL" id="SVB69028.1"/>
    </source>
</evidence>
<gene>
    <name evidence="3" type="ORF">METZ01_LOCUS221882</name>
</gene>
<accession>A0A382G159</accession>
<evidence type="ECO:0000256" key="1">
    <source>
        <dbReference type="ARBA" id="ARBA00022801"/>
    </source>
</evidence>
<dbReference type="AlphaFoldDB" id="A0A382G159"/>
<dbReference type="PROSITE" id="PS50263">
    <property type="entry name" value="CN_HYDROLASE"/>
    <property type="match status" value="1"/>
</dbReference>
<dbReference type="GO" id="GO:0016811">
    <property type="term" value="F:hydrolase activity, acting on carbon-nitrogen (but not peptide) bonds, in linear amides"/>
    <property type="evidence" value="ECO:0007669"/>
    <property type="project" value="TreeGrafter"/>
</dbReference>
<protein>
    <recommendedName>
        <fullName evidence="2">CN hydrolase domain-containing protein</fullName>
    </recommendedName>
</protein>
<evidence type="ECO:0000259" key="2">
    <source>
        <dbReference type="PROSITE" id="PS50263"/>
    </source>
</evidence>
<dbReference type="PANTHER" id="PTHR43674:SF16">
    <property type="entry name" value="CARBON-NITROGEN FAMILY, PUTATIVE (AFU_ORTHOLOGUE AFUA_5G02350)-RELATED"/>
    <property type="match status" value="1"/>
</dbReference>
<name>A0A382G159_9ZZZZ</name>
<dbReference type="InterPro" id="IPR036526">
    <property type="entry name" value="C-N_Hydrolase_sf"/>
</dbReference>
<dbReference type="EMBL" id="UINC01053014">
    <property type="protein sequence ID" value="SVB69028.1"/>
    <property type="molecule type" value="Genomic_DNA"/>
</dbReference>
<dbReference type="InterPro" id="IPR050345">
    <property type="entry name" value="Aliph_Amidase/BUP"/>
</dbReference>
<organism evidence="3">
    <name type="scientific">marine metagenome</name>
    <dbReference type="NCBI Taxonomy" id="408172"/>
    <lineage>
        <taxon>unclassified sequences</taxon>
        <taxon>metagenomes</taxon>
        <taxon>ecological metagenomes</taxon>
    </lineage>
</organism>
<feature type="domain" description="CN hydrolase" evidence="2">
    <location>
        <begin position="51"/>
        <end position="307"/>
    </location>
</feature>
<dbReference type="Gene3D" id="3.60.110.10">
    <property type="entry name" value="Carbon-nitrogen hydrolase"/>
    <property type="match status" value="1"/>
</dbReference>
<dbReference type="InterPro" id="IPR003010">
    <property type="entry name" value="C-N_Hydrolase"/>
</dbReference>
<keyword evidence="1" id="KW-0378">Hydrolase</keyword>
<sequence length="366" mass="41437">MKRLLCLYLVIASAFVEGHDNQTERPLVQKNGSYKIIPLEKDSIVLKVIQNGVNSLQNFPTPQEGLKHNLDHMIKLARTACSEGKKPDILLYHEFPLTGYSSGTRDEKLKFTVQIPGPETRALGKLAKECDTYLIFGSYALDPEWPNHILSINTAIGRDGQIAKLFWKSRNIKRFYKDREITTTTVEAVRDAYRSKYGIDEEFPILRTEFGNIAVSTVQGDPFIFAAFAMKGVEIMLRTATLFSEPDVLAMAWSNNFYTAMANITIPLDNPYNNRGGHSLIASPDGQIMVQDPSTYEDGIIAAEIPIASFRKNRKIPNYALELVQPVFEQYQQEIPINHLSIPVDELPQTGEEMKDLFDRLSRYLN</sequence>
<dbReference type="SUPFAM" id="SSF56317">
    <property type="entry name" value="Carbon-nitrogen hydrolase"/>
    <property type="match status" value="1"/>
</dbReference>
<reference evidence="3" key="1">
    <citation type="submission" date="2018-05" db="EMBL/GenBank/DDBJ databases">
        <authorList>
            <person name="Lanie J.A."/>
            <person name="Ng W.-L."/>
            <person name="Kazmierczak K.M."/>
            <person name="Andrzejewski T.M."/>
            <person name="Davidsen T.M."/>
            <person name="Wayne K.J."/>
            <person name="Tettelin H."/>
            <person name="Glass J.I."/>
            <person name="Rusch D."/>
            <person name="Podicherti R."/>
            <person name="Tsui H.-C.T."/>
            <person name="Winkler M.E."/>
        </authorList>
    </citation>
    <scope>NUCLEOTIDE SEQUENCE</scope>
</reference>
<dbReference type="PANTHER" id="PTHR43674">
    <property type="entry name" value="NITRILASE C965.09-RELATED"/>
    <property type="match status" value="1"/>
</dbReference>